<feature type="region of interest" description="Disordered" evidence="7">
    <location>
        <begin position="1"/>
        <end position="22"/>
    </location>
</feature>
<evidence type="ECO:0000256" key="6">
    <source>
        <dbReference type="RuleBase" id="RU363076"/>
    </source>
</evidence>
<evidence type="ECO:0000256" key="3">
    <source>
        <dbReference type="ARBA" id="ARBA00022692"/>
    </source>
</evidence>
<dbReference type="RefSeq" id="WP_100423014.1">
    <property type="nucleotide sequence ID" value="NZ_BOOX01000014.1"/>
</dbReference>
<keyword evidence="3 6" id="KW-0812">Transmembrane</keyword>
<dbReference type="PANTHER" id="PTHR23427:SF2">
    <property type="entry name" value="SURFEIT LOCUS PROTEIN 1"/>
    <property type="match status" value="1"/>
</dbReference>
<dbReference type="Proteomes" id="UP000231693">
    <property type="component" value="Unassembled WGS sequence"/>
</dbReference>
<accession>A0A2M9CR57</accession>
<evidence type="ECO:0000256" key="2">
    <source>
        <dbReference type="ARBA" id="ARBA00007165"/>
    </source>
</evidence>
<proteinExistence type="inferred from homology"/>
<protein>
    <recommendedName>
        <fullName evidence="6">SURF1-like protein</fullName>
    </recommendedName>
</protein>
<gene>
    <name evidence="8" type="ORF">CLV28_1909</name>
</gene>
<keyword evidence="9" id="KW-1185">Reference proteome</keyword>
<reference evidence="8 9" key="1">
    <citation type="submission" date="2017-11" db="EMBL/GenBank/DDBJ databases">
        <title>Genomic Encyclopedia of Archaeal and Bacterial Type Strains, Phase II (KMG-II): From Individual Species to Whole Genera.</title>
        <authorList>
            <person name="Goeker M."/>
        </authorList>
    </citation>
    <scope>NUCLEOTIDE SEQUENCE [LARGE SCALE GENOMIC DNA]</scope>
    <source>
        <strain evidence="8 9">DSM 25478</strain>
    </source>
</reference>
<comment type="subcellular location">
    <subcellularLocation>
        <location evidence="6">Cell membrane</location>
        <topology evidence="6">Multi-pass membrane protein</topology>
    </subcellularLocation>
    <subcellularLocation>
        <location evidence="1">Membrane</location>
    </subcellularLocation>
</comment>
<organism evidence="8 9">
    <name type="scientific">Sediminihabitans luteus</name>
    <dbReference type="NCBI Taxonomy" id="1138585"/>
    <lineage>
        <taxon>Bacteria</taxon>
        <taxon>Bacillati</taxon>
        <taxon>Actinomycetota</taxon>
        <taxon>Actinomycetes</taxon>
        <taxon>Micrococcales</taxon>
        <taxon>Cellulomonadaceae</taxon>
        <taxon>Sediminihabitans</taxon>
    </lineage>
</organism>
<dbReference type="PANTHER" id="PTHR23427">
    <property type="entry name" value="SURFEIT LOCUS PROTEIN"/>
    <property type="match status" value="1"/>
</dbReference>
<dbReference type="GO" id="GO:0005886">
    <property type="term" value="C:plasma membrane"/>
    <property type="evidence" value="ECO:0007669"/>
    <property type="project" value="UniProtKB-SubCell"/>
</dbReference>
<keyword evidence="6" id="KW-1003">Cell membrane</keyword>
<dbReference type="InterPro" id="IPR045214">
    <property type="entry name" value="Surf1/Surf4"/>
</dbReference>
<dbReference type="InterPro" id="IPR002994">
    <property type="entry name" value="Surf1/Shy1"/>
</dbReference>
<evidence type="ECO:0000256" key="7">
    <source>
        <dbReference type="SAM" id="MobiDB-lite"/>
    </source>
</evidence>
<feature type="region of interest" description="Disordered" evidence="7">
    <location>
        <begin position="281"/>
        <end position="314"/>
    </location>
</feature>
<dbReference type="PROSITE" id="PS50895">
    <property type="entry name" value="SURF1"/>
    <property type="match status" value="1"/>
</dbReference>
<comment type="similarity">
    <text evidence="2 6">Belongs to the SURF1 family.</text>
</comment>
<dbReference type="Pfam" id="PF02104">
    <property type="entry name" value="SURF1"/>
    <property type="match status" value="1"/>
</dbReference>
<evidence type="ECO:0000256" key="4">
    <source>
        <dbReference type="ARBA" id="ARBA00022989"/>
    </source>
</evidence>
<feature type="transmembrane region" description="Helical" evidence="6">
    <location>
        <begin position="247"/>
        <end position="266"/>
    </location>
</feature>
<sequence length="314" mass="33851">MSTTSDESARALQAQEERARARQRAPRTRRDWIVLAVGVVVLAALCLVAARWQWHRYESREAQIAIVDANYDAAPVPADELVPTPGVAFDRGDEWRRVTMTGRYVVDDQVLLRNRPVDGNPGFHVLLPFEITEGDLAGTVVVVDRGYVTWGETPNEPGPVAPAPTGTVTVTAHLRPDEPESSRDAPPGQVQAISTAQVLDAAPGGGDWADGRTTSVYASFDAEDPAPAQALLPLAVPDTDPGSHLSYTVQWVIFALGAVGGFLVLIRRERGPAVVAGDLFEDDATGAEPGTRRPRRRRESDEDHEDALIDAQGG</sequence>
<keyword evidence="5 6" id="KW-0472">Membrane</keyword>
<dbReference type="CDD" id="cd06662">
    <property type="entry name" value="SURF1"/>
    <property type="match status" value="1"/>
</dbReference>
<evidence type="ECO:0000256" key="1">
    <source>
        <dbReference type="ARBA" id="ARBA00004370"/>
    </source>
</evidence>
<evidence type="ECO:0000313" key="9">
    <source>
        <dbReference type="Proteomes" id="UP000231693"/>
    </source>
</evidence>
<comment type="caution">
    <text evidence="8">The sequence shown here is derived from an EMBL/GenBank/DDBJ whole genome shotgun (WGS) entry which is preliminary data.</text>
</comment>
<dbReference type="AlphaFoldDB" id="A0A2M9CR57"/>
<keyword evidence="4 6" id="KW-1133">Transmembrane helix</keyword>
<dbReference type="OrthoDB" id="9807214at2"/>
<name>A0A2M9CR57_9CELL</name>
<feature type="transmembrane region" description="Helical" evidence="6">
    <location>
        <begin position="32"/>
        <end position="54"/>
    </location>
</feature>
<evidence type="ECO:0000313" key="8">
    <source>
        <dbReference type="EMBL" id="PJJ74412.1"/>
    </source>
</evidence>
<dbReference type="EMBL" id="PGFE01000002">
    <property type="protein sequence ID" value="PJJ74412.1"/>
    <property type="molecule type" value="Genomic_DNA"/>
</dbReference>
<evidence type="ECO:0000256" key="5">
    <source>
        <dbReference type="ARBA" id="ARBA00023136"/>
    </source>
</evidence>